<reference evidence="2 3" key="1">
    <citation type="submission" date="2024-09" db="EMBL/GenBank/DDBJ databases">
        <title>Laminarin stimulates single cell rates of sulfate reduction while oxygen inhibits transcriptomic activity in coastal marine sediment.</title>
        <authorList>
            <person name="Lindsay M."/>
            <person name="Orcutt B."/>
            <person name="Emerson D."/>
            <person name="Stepanauskas R."/>
            <person name="D'Angelo T."/>
        </authorList>
    </citation>
    <scope>NUCLEOTIDE SEQUENCE [LARGE SCALE GENOMIC DNA]</scope>
    <source>
        <strain evidence="2">SAG AM-311-K15</strain>
    </source>
</reference>
<keyword evidence="1" id="KW-0411">Iron-sulfur</keyword>
<dbReference type="PANTHER" id="PTHR30538:SF0">
    <property type="entry name" value="L-LYSINE 2,3-AMINOMUTASE AQ_1632-RELATED"/>
    <property type="match status" value="1"/>
</dbReference>
<dbReference type="EMBL" id="JBHPBY010000202">
    <property type="protein sequence ID" value="MFC1851567.1"/>
    <property type="molecule type" value="Genomic_DNA"/>
</dbReference>
<keyword evidence="1" id="KW-0479">Metal-binding</keyword>
<evidence type="ECO:0000313" key="3">
    <source>
        <dbReference type="Proteomes" id="UP001594351"/>
    </source>
</evidence>
<keyword evidence="1" id="KW-0408">Iron</keyword>
<comment type="caution">
    <text evidence="2">The sequence shown here is derived from an EMBL/GenBank/DDBJ whole genome shotgun (WGS) entry which is preliminary data.</text>
</comment>
<feature type="non-terminal residue" evidence="2">
    <location>
        <position position="254"/>
    </location>
</feature>
<evidence type="ECO:0000313" key="2">
    <source>
        <dbReference type="EMBL" id="MFC1851567.1"/>
    </source>
</evidence>
<organism evidence="2 3">
    <name type="scientific">candidate division CSSED10-310 bacterium</name>
    <dbReference type="NCBI Taxonomy" id="2855610"/>
    <lineage>
        <taxon>Bacteria</taxon>
        <taxon>Bacteria division CSSED10-310</taxon>
    </lineage>
</organism>
<proteinExistence type="predicted"/>
<sequence>MEFRDHILKLWAAHPDVYHILKSSENVVEARIKLNEFTVNEREAIEKRAEWLHPLDYDIMIDCLSVLKTMIGERSEKLSNFSILKTLLDIAQNDPALYEKQLSIGFIDDLRHLFLGIRGQTGMYDRRNLPLFLKLKGREAAVMRSQDLEDRATLVRKGIERYPTGLDEVVKQKRRDNVERIRAYFKASKADWSSYTWHLKHIIRNSSRLKKLIQLTDEEKESIDLAIKFRLPFGITPYYVSLMDYEPTRKYDHA</sequence>
<keyword evidence="3" id="KW-1185">Reference proteome</keyword>
<dbReference type="PANTHER" id="PTHR30538">
    <property type="entry name" value="LYSINE 2,3-AMINOMUTASE-RELATED"/>
    <property type="match status" value="1"/>
</dbReference>
<evidence type="ECO:0000256" key="1">
    <source>
        <dbReference type="ARBA" id="ARBA00022485"/>
    </source>
</evidence>
<dbReference type="Gene3D" id="6.10.140.1170">
    <property type="match status" value="1"/>
</dbReference>
<dbReference type="InterPro" id="IPR003739">
    <property type="entry name" value="Lys_aminomutase/Glu_NH3_mut"/>
</dbReference>
<gene>
    <name evidence="2" type="ORF">ACFL27_15360</name>
</gene>
<protein>
    <submittedName>
        <fullName evidence="2">KamA family radical SAM protein</fullName>
    </submittedName>
</protein>
<keyword evidence="1" id="KW-0004">4Fe-4S</keyword>
<name>A0ABV6YZE1_UNCC1</name>
<dbReference type="Proteomes" id="UP001594351">
    <property type="component" value="Unassembled WGS sequence"/>
</dbReference>
<accession>A0ABV6YZE1</accession>